<evidence type="ECO:0000313" key="2">
    <source>
        <dbReference type="Proteomes" id="UP000298471"/>
    </source>
</evidence>
<dbReference type="AlphaFoldDB" id="A0A4Z0QHQ1"/>
<evidence type="ECO:0000313" key="1">
    <source>
        <dbReference type="EMBL" id="TGE29540.1"/>
    </source>
</evidence>
<comment type="caution">
    <text evidence="1">The sequence shown here is derived from an EMBL/GenBank/DDBJ whole genome shotgun (WGS) entry which is preliminary data.</text>
</comment>
<sequence length="427" mass="46738">MATAQTELAVYCLVQIAVTCSEFSSTLSKSTPISSTSTPSFRIAFVSSCSGDWGGSEELWAGTALFLTQAGHTVQAFKTTVDDQHRRVVALRQAGCPVTDLDPDVTLSRRLVNRLLPYRKQYTRHKISQRILERGLRALQPHLTVISQGSNYDGCILAEVCHRLGLAYVLLAQKAVDFFLPPYLEREQVQDIYQTARRCFFVSRHNLELTQLQLGMSLPQAEVVWNPYNVPFQGELPWPAAAADGVLHLACVARLHVPDKGQDLLLQVLAQPKWRMRPLHITFYGTGPDEAALRGMVDFLGVEAQVSFAGYVADVANIWQRHHALILPSRHEGLPLALVEAMLSGRPAIAADAGGMAELLVDNETGYLAAAATTQAMDEALERAWANRNGWPQLGAEAARQARAVVPKDAAAVFGGHVLALAREARA</sequence>
<dbReference type="SUPFAM" id="SSF53756">
    <property type="entry name" value="UDP-Glycosyltransferase/glycogen phosphorylase"/>
    <property type="match status" value="1"/>
</dbReference>
<dbReference type="OrthoDB" id="7560678at2"/>
<dbReference type="RefSeq" id="WP_135394082.1">
    <property type="nucleotide sequence ID" value="NZ_SRMB01000001.1"/>
</dbReference>
<dbReference type="GO" id="GO:0016740">
    <property type="term" value="F:transferase activity"/>
    <property type="evidence" value="ECO:0007669"/>
    <property type="project" value="UniProtKB-KW"/>
</dbReference>
<gene>
    <name evidence="1" type="ORF">E5K02_08825</name>
</gene>
<reference evidence="1 2" key="1">
    <citation type="submission" date="2019-04" db="EMBL/GenBank/DDBJ databases">
        <authorList>
            <person name="Feng G."/>
            <person name="Zhang J."/>
            <person name="Zhu H."/>
        </authorList>
    </citation>
    <scope>NUCLEOTIDE SEQUENCE [LARGE SCALE GENOMIC DNA]</scope>
    <source>
        <strain evidence="1 2">9PBR-1</strain>
    </source>
</reference>
<dbReference type="Gene3D" id="3.40.50.2000">
    <property type="entry name" value="Glycogen Phosphorylase B"/>
    <property type="match status" value="1"/>
</dbReference>
<proteinExistence type="predicted"/>
<protein>
    <submittedName>
        <fullName evidence="1">Glycosyltransferase</fullName>
    </submittedName>
</protein>
<name>A0A4Z0QHQ1_9BACT</name>
<dbReference type="PANTHER" id="PTHR12526">
    <property type="entry name" value="GLYCOSYLTRANSFERASE"/>
    <property type="match status" value="1"/>
</dbReference>
<dbReference type="EMBL" id="SRMB01000001">
    <property type="protein sequence ID" value="TGE29540.1"/>
    <property type="molecule type" value="Genomic_DNA"/>
</dbReference>
<keyword evidence="1" id="KW-0808">Transferase</keyword>
<accession>A0A4Z0QHQ1</accession>
<dbReference type="Proteomes" id="UP000298471">
    <property type="component" value="Unassembled WGS sequence"/>
</dbReference>
<organism evidence="1 2">
    <name type="scientific">Hymenobacter metallicola</name>
    <dbReference type="NCBI Taxonomy" id="2563114"/>
    <lineage>
        <taxon>Bacteria</taxon>
        <taxon>Pseudomonadati</taxon>
        <taxon>Bacteroidota</taxon>
        <taxon>Cytophagia</taxon>
        <taxon>Cytophagales</taxon>
        <taxon>Hymenobacteraceae</taxon>
        <taxon>Hymenobacter</taxon>
    </lineage>
</organism>
<dbReference type="CDD" id="cd03801">
    <property type="entry name" value="GT4_PimA-like"/>
    <property type="match status" value="1"/>
</dbReference>
<dbReference type="Pfam" id="PF13692">
    <property type="entry name" value="Glyco_trans_1_4"/>
    <property type="match status" value="1"/>
</dbReference>
<keyword evidence="2" id="KW-1185">Reference proteome</keyword>